<proteinExistence type="predicted"/>
<dbReference type="InterPro" id="IPR036503">
    <property type="entry name" value="Ald_Fedxn_OxRdtase_N_sf"/>
</dbReference>
<evidence type="ECO:0000259" key="1">
    <source>
        <dbReference type="SMART" id="SM00790"/>
    </source>
</evidence>
<name>X1HZQ0_9ZZZZ</name>
<dbReference type="PANTHER" id="PTHR30038">
    <property type="entry name" value="ALDEHYDE FERREDOXIN OXIDOREDUCTASE"/>
    <property type="match status" value="1"/>
</dbReference>
<organism evidence="2">
    <name type="scientific">marine sediment metagenome</name>
    <dbReference type="NCBI Taxonomy" id="412755"/>
    <lineage>
        <taxon>unclassified sequences</taxon>
        <taxon>metagenomes</taxon>
        <taxon>ecological metagenomes</taxon>
    </lineage>
</organism>
<reference evidence="2" key="1">
    <citation type="journal article" date="2014" name="Front. Microbiol.">
        <title>High frequency of phylogenetically diverse reductive dehalogenase-homologous genes in deep subseafloor sedimentary metagenomes.</title>
        <authorList>
            <person name="Kawai M."/>
            <person name="Futagami T."/>
            <person name="Toyoda A."/>
            <person name="Takaki Y."/>
            <person name="Nishi S."/>
            <person name="Hori S."/>
            <person name="Arai W."/>
            <person name="Tsubouchi T."/>
            <person name="Morono Y."/>
            <person name="Uchiyama I."/>
            <person name="Ito T."/>
            <person name="Fujiyama A."/>
            <person name="Inagaki F."/>
            <person name="Takami H."/>
        </authorList>
    </citation>
    <scope>NUCLEOTIDE SEQUENCE</scope>
    <source>
        <strain evidence="2">Expedition CK06-06</strain>
    </source>
</reference>
<dbReference type="InterPro" id="IPR013983">
    <property type="entry name" value="Ald_Fedxn_OxRdtase_N"/>
</dbReference>
<dbReference type="PANTHER" id="PTHR30038:SF0">
    <property type="entry name" value="TUNGSTEN-CONTAINING ALDEHYDE FERREDOXIN OXIDOREDUCTASE"/>
    <property type="match status" value="1"/>
</dbReference>
<accession>X1HZQ0</accession>
<dbReference type="AlphaFoldDB" id="X1HZQ0"/>
<dbReference type="GO" id="GO:0016625">
    <property type="term" value="F:oxidoreductase activity, acting on the aldehyde or oxo group of donors, iron-sulfur protein as acceptor"/>
    <property type="evidence" value="ECO:0007669"/>
    <property type="project" value="InterPro"/>
</dbReference>
<dbReference type="InterPro" id="IPR051919">
    <property type="entry name" value="W-dependent_AOR"/>
</dbReference>
<feature type="domain" description="Aldehyde ferredoxin oxidoreductase N-terminal" evidence="1">
    <location>
        <begin position="1"/>
        <end position="169"/>
    </location>
</feature>
<protein>
    <recommendedName>
        <fullName evidence="1">Aldehyde ferredoxin oxidoreductase N-terminal domain-containing protein</fullName>
    </recommendedName>
</protein>
<sequence length="169" mass="18259">MGNKILKIDLSNKSYSIEEIPEKVLTNYIGGRGLGAYLLYKLVPANADPLGEKNHLIFTAGPASGTNMFYSSKSFITTKSPLTKLYLRSGASGTLHSQIRKAGFWAIDICGIADSPTYITLDNETVQFKDASHLWGMECTEVNRAILEDFSKGVATAAVIGPAGEKLLP</sequence>
<dbReference type="SMART" id="SM00790">
    <property type="entry name" value="AFOR_N"/>
    <property type="match status" value="1"/>
</dbReference>
<dbReference type="SUPFAM" id="SSF56228">
    <property type="entry name" value="Aldehyde ferredoxin oxidoreductase, N-terminal domain"/>
    <property type="match status" value="1"/>
</dbReference>
<feature type="non-terminal residue" evidence="2">
    <location>
        <position position="169"/>
    </location>
</feature>
<dbReference type="GO" id="GO:0051536">
    <property type="term" value="F:iron-sulfur cluster binding"/>
    <property type="evidence" value="ECO:0007669"/>
    <property type="project" value="InterPro"/>
</dbReference>
<dbReference type="Pfam" id="PF02730">
    <property type="entry name" value="AFOR_N"/>
    <property type="match status" value="1"/>
</dbReference>
<dbReference type="EMBL" id="BARU01021916">
    <property type="protein sequence ID" value="GAH50793.1"/>
    <property type="molecule type" value="Genomic_DNA"/>
</dbReference>
<comment type="caution">
    <text evidence="2">The sequence shown here is derived from an EMBL/GenBank/DDBJ whole genome shotgun (WGS) entry which is preliminary data.</text>
</comment>
<dbReference type="Gene3D" id="3.60.9.10">
    <property type="entry name" value="Aldehyde ferredoxin oxidoreductase, N-terminal domain"/>
    <property type="match status" value="1"/>
</dbReference>
<evidence type="ECO:0000313" key="2">
    <source>
        <dbReference type="EMBL" id="GAH50793.1"/>
    </source>
</evidence>
<gene>
    <name evidence="2" type="ORF">S03H2_35791</name>
</gene>